<dbReference type="EMBL" id="NLAX01000008">
    <property type="protein sequence ID" value="PKS10637.1"/>
    <property type="molecule type" value="Genomic_DNA"/>
</dbReference>
<dbReference type="VEuPathDB" id="FungiDB:jhhlp_002392"/>
<dbReference type="InParanoid" id="A0A2N3NE08"/>
<evidence type="ECO:0000313" key="12">
    <source>
        <dbReference type="Proteomes" id="UP000233524"/>
    </source>
</evidence>
<dbReference type="PANTHER" id="PTHR18866:SF128">
    <property type="entry name" value="UREA AMIDOLYASE"/>
    <property type="match status" value="1"/>
</dbReference>
<dbReference type="InterPro" id="IPR011053">
    <property type="entry name" value="Single_hybrid_motif"/>
</dbReference>
<evidence type="ECO:0000256" key="5">
    <source>
        <dbReference type="ARBA" id="ARBA00022840"/>
    </source>
</evidence>
<dbReference type="SUPFAM" id="SSF52440">
    <property type="entry name" value="PreATP-grasp domain"/>
    <property type="match status" value="1"/>
</dbReference>
<dbReference type="InterPro" id="IPR003778">
    <property type="entry name" value="CT_A_B"/>
</dbReference>
<dbReference type="InterPro" id="IPR011764">
    <property type="entry name" value="Biotin_carboxylation_dom"/>
</dbReference>
<protein>
    <recommendedName>
        <fullName evidence="13">Urea carboxylase</fullName>
    </recommendedName>
</protein>
<evidence type="ECO:0000256" key="6">
    <source>
        <dbReference type="ARBA" id="ARBA00023267"/>
    </source>
</evidence>
<dbReference type="SUPFAM" id="SSF51246">
    <property type="entry name" value="Rudiment single hybrid motif"/>
    <property type="match status" value="1"/>
</dbReference>
<evidence type="ECO:0000256" key="3">
    <source>
        <dbReference type="ARBA" id="ARBA00022741"/>
    </source>
</evidence>
<dbReference type="Pfam" id="PF02785">
    <property type="entry name" value="Biotin_carb_C"/>
    <property type="match status" value="1"/>
</dbReference>
<dbReference type="Gene3D" id="2.40.100.10">
    <property type="entry name" value="Cyclophilin-like"/>
    <property type="match status" value="2"/>
</dbReference>
<feature type="domain" description="ATP-grasp" evidence="9">
    <location>
        <begin position="141"/>
        <end position="339"/>
    </location>
</feature>
<feature type="domain" description="Biotin carboxylation" evidence="10">
    <location>
        <begin position="23"/>
        <end position="477"/>
    </location>
</feature>
<accession>A0A2N3NE08</accession>
<reference evidence="11 12" key="1">
    <citation type="journal article" date="2017" name="G3 (Bethesda)">
        <title>First Draft Genome Sequence of the Pathogenic Fungus Lomentospora prolificans (Formerly Scedosporium prolificans).</title>
        <authorList>
            <person name="Luo R."/>
            <person name="Zimin A."/>
            <person name="Workman R."/>
            <person name="Fan Y."/>
            <person name="Pertea G."/>
            <person name="Grossman N."/>
            <person name="Wear M.P."/>
            <person name="Jia B."/>
            <person name="Miller H."/>
            <person name="Casadevall A."/>
            <person name="Timp W."/>
            <person name="Zhang S.X."/>
            <person name="Salzberg S.L."/>
        </authorList>
    </citation>
    <scope>NUCLEOTIDE SEQUENCE [LARGE SCALE GENOMIC DNA]</scope>
    <source>
        <strain evidence="11 12">JHH-5317</strain>
    </source>
</reference>
<gene>
    <name evidence="11" type="ORF">jhhlp_002392</name>
</gene>
<keyword evidence="12" id="KW-1185">Reference proteome</keyword>
<dbReference type="InterPro" id="IPR003833">
    <property type="entry name" value="CT_C_D"/>
</dbReference>
<evidence type="ECO:0008006" key="13">
    <source>
        <dbReference type="Google" id="ProtNLM"/>
    </source>
</evidence>
<keyword evidence="4" id="KW-0378">Hydrolase</keyword>
<dbReference type="PANTHER" id="PTHR18866">
    <property type="entry name" value="CARBOXYLASE:PYRUVATE/ACETYL-COA/PROPIONYL-COA CARBOXYLASE"/>
    <property type="match status" value="1"/>
</dbReference>
<evidence type="ECO:0000259" key="8">
    <source>
        <dbReference type="PROSITE" id="PS50968"/>
    </source>
</evidence>
<dbReference type="CDD" id="cd06850">
    <property type="entry name" value="biotinyl_domain"/>
    <property type="match status" value="1"/>
</dbReference>
<keyword evidence="5 7" id="KW-0067">ATP-binding</keyword>
<dbReference type="Pfam" id="PF02682">
    <property type="entry name" value="CT_C_D"/>
    <property type="match status" value="1"/>
</dbReference>
<feature type="domain" description="Lipoyl-binding" evidence="8">
    <location>
        <begin position="1161"/>
        <end position="1240"/>
    </location>
</feature>
<dbReference type="InterPro" id="IPR016185">
    <property type="entry name" value="PreATP-grasp_dom_sf"/>
</dbReference>
<name>A0A2N3NE08_9PEZI</name>
<comment type="cofactor">
    <cofactor evidence="1">
        <name>biotin</name>
        <dbReference type="ChEBI" id="CHEBI:57586"/>
    </cofactor>
</comment>
<dbReference type="InterPro" id="IPR000089">
    <property type="entry name" value="Biotin_lipoyl"/>
</dbReference>
<dbReference type="OrthoDB" id="196847at2759"/>
<dbReference type="Gene3D" id="3.30.470.20">
    <property type="entry name" value="ATP-grasp fold, B domain"/>
    <property type="match status" value="1"/>
</dbReference>
<sequence>MAPALWAPEAFPTHAHLRGKMQALRTVLIVNRGEIAVRCIRACQKLGVDSVALYTAADSGSLHVSLATRSVLLEDEGPRAFSDIDTILRICKQQNVDAVFPGYGFLSESPEFSRRVEENGIVFIGPDAQSIECMGLKHKARELAIAAQVPVVKGSGLLSTPEQAVEAAKAVGFPVMIKASGGGGGMGTQICWTEEEVGPGFTYVLGRAEALFKDTGVFLERYYPKSHHIEVQIFGNGTDVIHFGERECSIQRRLQKVVEESPSPHLADKPQLRRGLLECALALTRSINYRSAGTVEFLVDDESSDFFFLEMNTRLQVEHGISELCYGVDIVVLMLRQADYQLAKTQGIPSDELRKMQKEVPIGHAIEVRLCCENPAANFLPTSGFVQELTWPTGERVRIDTWIQTGTPISSYFDSLVGKVMVHEENRGAAIKGMIHALQQTKVGGVVTNLAFLRDLIASSVFSHGRTLTTFLTEQFAFEPAVIQVISPGGNTTIQQTRPRTIKGYGIPEGGPMDDLTANVANLLVGNPPDTECLEIIRMGPELLFSCDSIIAVCGAPLNVEVDGKPVDMWTRFLIKAGQTLKLGMVMGAGCCCYIAIRGGFPSTAEWLGTKSTSPSQGLGGLQGRALRHGDFLELKRLQRSMDSEKELRLPSELTPPHAVSAIYVMHGPHDSDDFITQKGRDVIYSAEWTVNHNCSRSGVRLDGPTIEWSRAGSAAGHPSNVVDYPYPAPGGVNWGGDAPIIFPRDAPDFGGFLCSSTVPSAELWKLGQLKPGDSFKFVPISYDSARAVAQRKKEFIAAAEEFMSTGVIQPVELDIKAAVDDSSALLKILEGNTPTTTLRLRQSGDTAVLVDLGFQEASLETAACANILAAAVRKSVGSDIHVHVTASSIMLEFDPEMISQASVMDIIAKAQKETQSFDKPVQCRKLRLPIVFDHPVIKESEVRYSKLTRSKAVYLPDSIKYVHENNGLPERDSVFDVLRNTRFIVVGVGFITGLPLMLPIDPRARIVAQKYNPPRTTTPPGTVGIGGRIFCIYPADQPGGYMPLARTIPVWDTFSLRKGFTKGQPWLCEPFDIITFYEVGVSEFDEIEKSFQAGTYEIQMEPASFDVTAELAQEKEILGLPETASFQDRQNASAAEMSEREAGLYAQWQAGIERPEAQVEEDEDLTGIKVISPHQGKVWKVLVEPGDRISAGQAIAILESMKMEIPVMAGDDHEGLVVRKVLAREETLVLPGNTVALLEAAE</sequence>
<dbReference type="Pfam" id="PF02626">
    <property type="entry name" value="CT_A_B"/>
    <property type="match status" value="1"/>
</dbReference>
<evidence type="ECO:0000259" key="9">
    <source>
        <dbReference type="PROSITE" id="PS50975"/>
    </source>
</evidence>
<dbReference type="PROSITE" id="PS50975">
    <property type="entry name" value="ATP_GRASP"/>
    <property type="match status" value="1"/>
</dbReference>
<organism evidence="11 12">
    <name type="scientific">Lomentospora prolificans</name>
    <dbReference type="NCBI Taxonomy" id="41688"/>
    <lineage>
        <taxon>Eukaryota</taxon>
        <taxon>Fungi</taxon>
        <taxon>Dikarya</taxon>
        <taxon>Ascomycota</taxon>
        <taxon>Pezizomycotina</taxon>
        <taxon>Sordariomycetes</taxon>
        <taxon>Hypocreomycetidae</taxon>
        <taxon>Microascales</taxon>
        <taxon>Microascaceae</taxon>
        <taxon>Lomentospora</taxon>
    </lineage>
</organism>
<evidence type="ECO:0000256" key="7">
    <source>
        <dbReference type="PROSITE-ProRule" id="PRU00409"/>
    </source>
</evidence>
<dbReference type="Proteomes" id="UP000233524">
    <property type="component" value="Unassembled WGS sequence"/>
</dbReference>
<keyword evidence="6" id="KW-0092">Biotin</keyword>
<dbReference type="AlphaFoldDB" id="A0A2N3NE08"/>
<proteinExistence type="predicted"/>
<keyword evidence="2" id="KW-0436">Ligase</keyword>
<evidence type="ECO:0000259" key="10">
    <source>
        <dbReference type="PROSITE" id="PS50979"/>
    </source>
</evidence>
<keyword evidence="3 7" id="KW-0547">Nucleotide-binding</keyword>
<dbReference type="SUPFAM" id="SSF160467">
    <property type="entry name" value="PH0987 N-terminal domain-like"/>
    <property type="match status" value="1"/>
</dbReference>
<dbReference type="InterPro" id="IPR011054">
    <property type="entry name" value="Rudment_hybrid_motif"/>
</dbReference>
<dbReference type="Pfam" id="PF02786">
    <property type="entry name" value="CPSase_L_D2"/>
    <property type="match status" value="1"/>
</dbReference>
<evidence type="ECO:0000256" key="4">
    <source>
        <dbReference type="ARBA" id="ARBA00022801"/>
    </source>
</evidence>
<dbReference type="InterPro" id="IPR005482">
    <property type="entry name" value="Biotin_COase_C"/>
</dbReference>
<dbReference type="GO" id="GO:0016787">
    <property type="term" value="F:hydrolase activity"/>
    <property type="evidence" value="ECO:0007669"/>
    <property type="project" value="UniProtKB-KW"/>
</dbReference>
<dbReference type="InterPro" id="IPR050856">
    <property type="entry name" value="Biotin_carboxylase_complex"/>
</dbReference>
<comment type="caution">
    <text evidence="11">The sequence shown here is derived from an EMBL/GenBank/DDBJ whole genome shotgun (WGS) entry which is preliminary data.</text>
</comment>
<dbReference type="SMART" id="SM00878">
    <property type="entry name" value="Biotin_carb_C"/>
    <property type="match status" value="1"/>
</dbReference>
<dbReference type="PROSITE" id="PS00866">
    <property type="entry name" value="CPSASE_1"/>
    <property type="match status" value="1"/>
</dbReference>
<dbReference type="Pfam" id="PF00364">
    <property type="entry name" value="Biotin_lipoyl"/>
    <property type="match status" value="1"/>
</dbReference>
<dbReference type="PROSITE" id="PS00867">
    <property type="entry name" value="CPSASE_2"/>
    <property type="match status" value="1"/>
</dbReference>
<dbReference type="STRING" id="41688.A0A2N3NE08"/>
<dbReference type="Gene3D" id="2.40.50.100">
    <property type="match status" value="1"/>
</dbReference>
<dbReference type="PROSITE" id="PS50979">
    <property type="entry name" value="BC"/>
    <property type="match status" value="1"/>
</dbReference>
<dbReference type="InterPro" id="IPR011761">
    <property type="entry name" value="ATP-grasp"/>
</dbReference>
<dbReference type="InterPro" id="IPR005479">
    <property type="entry name" value="CPAse_ATP-bd"/>
</dbReference>
<dbReference type="GO" id="GO:0016874">
    <property type="term" value="F:ligase activity"/>
    <property type="evidence" value="ECO:0007669"/>
    <property type="project" value="UniProtKB-KW"/>
</dbReference>
<dbReference type="InterPro" id="IPR005481">
    <property type="entry name" value="BC-like_N"/>
</dbReference>
<dbReference type="SUPFAM" id="SSF51230">
    <property type="entry name" value="Single hybrid motif"/>
    <property type="match status" value="1"/>
</dbReference>
<dbReference type="GO" id="GO:0005524">
    <property type="term" value="F:ATP binding"/>
    <property type="evidence" value="ECO:0007669"/>
    <property type="project" value="UniProtKB-UniRule"/>
</dbReference>
<evidence type="ECO:0000313" key="11">
    <source>
        <dbReference type="EMBL" id="PKS10637.1"/>
    </source>
</evidence>
<dbReference type="GO" id="GO:0046872">
    <property type="term" value="F:metal ion binding"/>
    <property type="evidence" value="ECO:0007669"/>
    <property type="project" value="InterPro"/>
</dbReference>
<dbReference type="SUPFAM" id="SSF50891">
    <property type="entry name" value="Cyclophilin-like"/>
    <property type="match status" value="2"/>
</dbReference>
<dbReference type="SMART" id="SM00796">
    <property type="entry name" value="AHS1"/>
    <property type="match status" value="1"/>
</dbReference>
<dbReference type="PROSITE" id="PS50968">
    <property type="entry name" value="BIOTINYL_LIPOYL"/>
    <property type="match status" value="1"/>
</dbReference>
<dbReference type="Gene3D" id="3.30.1360.40">
    <property type="match status" value="1"/>
</dbReference>
<evidence type="ECO:0000256" key="2">
    <source>
        <dbReference type="ARBA" id="ARBA00022598"/>
    </source>
</evidence>
<dbReference type="FunCoup" id="A0A2N3NE08">
    <property type="interactions" value="160"/>
</dbReference>
<dbReference type="InterPro" id="IPR029000">
    <property type="entry name" value="Cyclophilin-like_dom_sf"/>
</dbReference>
<dbReference type="SUPFAM" id="SSF56059">
    <property type="entry name" value="Glutathione synthetase ATP-binding domain-like"/>
    <property type="match status" value="1"/>
</dbReference>
<evidence type="ECO:0000256" key="1">
    <source>
        <dbReference type="ARBA" id="ARBA00001953"/>
    </source>
</evidence>
<dbReference type="Pfam" id="PF00289">
    <property type="entry name" value="Biotin_carb_N"/>
    <property type="match status" value="1"/>
</dbReference>
<dbReference type="SMART" id="SM00797">
    <property type="entry name" value="AHS2"/>
    <property type="match status" value="1"/>
</dbReference>